<evidence type="ECO:0000313" key="2">
    <source>
        <dbReference type="Proteomes" id="UP000234579"/>
    </source>
</evidence>
<protein>
    <submittedName>
        <fullName evidence="1">Uncharacterized protein</fullName>
    </submittedName>
</protein>
<evidence type="ECO:0000313" key="1">
    <source>
        <dbReference type="EMBL" id="PLA76559.1"/>
    </source>
</evidence>
<dbReference type="AlphaFoldDB" id="A0A2I2AAZ2"/>
<proteinExistence type="predicted"/>
<dbReference type="EMBL" id="PKGI01000028">
    <property type="protein sequence ID" value="PLA76559.1"/>
    <property type="molecule type" value="Genomic_DNA"/>
</dbReference>
<dbReference type="Proteomes" id="UP000234579">
    <property type="component" value="Unassembled WGS sequence"/>
</dbReference>
<sequence length="88" mass="10430">MKKIVGGKMYNTQTAKELGYYWNAKSLDDYDYFYQGLYRKKNGELFLLTQTWNEVKVDPNLTEDQAKNWAEKNLDTKTYVNIFGNPEE</sequence>
<accession>A0A2I2AAZ2</accession>
<reference evidence="2" key="1">
    <citation type="submission" date="2017-12" db="EMBL/GenBank/DDBJ databases">
        <authorList>
            <person name="Christensen H."/>
        </authorList>
    </citation>
    <scope>NUCLEOTIDE SEQUENCE [LARGE SCALE GENOMIC DNA]</scope>
    <source>
        <strain evidence="2">268A</strain>
    </source>
</reference>
<comment type="caution">
    <text evidence="1">The sequence shown here is derived from an EMBL/GenBank/DDBJ whole genome shotgun (WGS) entry which is preliminary data.</text>
</comment>
<organism evidence="1 2">
    <name type="scientific">Ligilactobacillus agilis</name>
    <dbReference type="NCBI Taxonomy" id="1601"/>
    <lineage>
        <taxon>Bacteria</taxon>
        <taxon>Bacillati</taxon>
        <taxon>Bacillota</taxon>
        <taxon>Bacilli</taxon>
        <taxon>Lactobacillales</taxon>
        <taxon>Lactobacillaceae</taxon>
        <taxon>Ligilactobacillus</taxon>
    </lineage>
</organism>
<gene>
    <name evidence="1" type="ORF">CYR79_05710</name>
</gene>
<name>A0A2I2AAZ2_9LACO</name>